<dbReference type="EMBL" id="JADIMV010000040">
    <property type="protein sequence ID" value="MBO8439420.1"/>
    <property type="molecule type" value="Genomic_DNA"/>
</dbReference>
<gene>
    <name evidence="2" type="ORF">IAC51_02095</name>
</gene>
<accession>A0A940DIS8</accession>
<feature type="signal peptide" evidence="1">
    <location>
        <begin position="1"/>
        <end position="24"/>
    </location>
</feature>
<dbReference type="Proteomes" id="UP000712007">
    <property type="component" value="Unassembled WGS sequence"/>
</dbReference>
<organism evidence="2 3">
    <name type="scientific">Candidatus Aphodosoma intestinipullorum</name>
    <dbReference type="NCBI Taxonomy" id="2840674"/>
    <lineage>
        <taxon>Bacteria</taxon>
        <taxon>Pseudomonadati</taxon>
        <taxon>Bacteroidota</taxon>
        <taxon>Bacteroidia</taxon>
        <taxon>Bacteroidales</taxon>
        <taxon>Candidatus Aphodosoma</taxon>
    </lineage>
</organism>
<dbReference type="Gene3D" id="2.40.160.60">
    <property type="entry name" value="Outer membrane protein transport protein (OMPP1/FadL/TodX)"/>
    <property type="match status" value="1"/>
</dbReference>
<keyword evidence="1" id="KW-0732">Signal</keyword>
<comment type="caution">
    <text evidence="2">The sequence shown here is derived from an EMBL/GenBank/DDBJ whole genome shotgun (WGS) entry which is preliminary data.</text>
</comment>
<evidence type="ECO:0008006" key="4">
    <source>
        <dbReference type="Google" id="ProtNLM"/>
    </source>
</evidence>
<dbReference type="SUPFAM" id="SSF56935">
    <property type="entry name" value="Porins"/>
    <property type="match status" value="1"/>
</dbReference>
<name>A0A940DIS8_9BACT</name>
<protein>
    <recommendedName>
        <fullName evidence="4">Long-chain fatty acid transport protein</fullName>
    </recommendedName>
</protein>
<evidence type="ECO:0000313" key="3">
    <source>
        <dbReference type="Proteomes" id="UP000712007"/>
    </source>
</evidence>
<evidence type="ECO:0000313" key="2">
    <source>
        <dbReference type="EMBL" id="MBO8439420.1"/>
    </source>
</evidence>
<reference evidence="2" key="1">
    <citation type="submission" date="2020-10" db="EMBL/GenBank/DDBJ databases">
        <authorList>
            <person name="Gilroy R."/>
        </authorList>
    </citation>
    <scope>NUCLEOTIDE SEQUENCE</scope>
    <source>
        <strain evidence="2">3924</strain>
    </source>
</reference>
<proteinExistence type="predicted"/>
<evidence type="ECO:0000256" key="1">
    <source>
        <dbReference type="SAM" id="SignalP"/>
    </source>
</evidence>
<feature type="chain" id="PRO_5036933717" description="Long-chain fatty acid transport protein" evidence="1">
    <location>
        <begin position="25"/>
        <end position="423"/>
    </location>
</feature>
<dbReference type="AlphaFoldDB" id="A0A940DIS8"/>
<sequence length="423" mass="45887">MNKVQNLIILVLTVVISMTAAGIAAQNNTNSPYTRYGYGQLQDQGFSVSQSMGGISYGLRSNATINPGNPASYSAIDSTSFLFEFSASGLLSSFSSGGATRNTFTGNLDYIALQVPVTKWMGLSAGVIPFSFVGYNYNFNDSVKNAGGETDHGYTGYTQAFNGKGGISQVYLGLAFDLFDHLSLGANAYYMFGDITHYRTLAFESTDILANSTVSTSELYISSFNARFGLQYHETVGDKHAFTIGAVYEFKSPLGGKLTESTSGVDTVTTSSVESFELPDTYGGGFTYTYDGRFTIGADATYQAFSSAKYYGVTDSLSNRLKLSLGAEYVNDPRGHRYVDRMHWRLGASYSDSYVRVNGATAKDFAVTLGIGLPLRNSKTMINFDLKYGNIGGANQALLNEQYVQLGINVALNETWFVRSKVR</sequence>
<reference evidence="2" key="2">
    <citation type="journal article" date="2021" name="PeerJ">
        <title>Extensive microbial diversity within the chicken gut microbiome revealed by metagenomics and culture.</title>
        <authorList>
            <person name="Gilroy R."/>
            <person name="Ravi A."/>
            <person name="Getino M."/>
            <person name="Pursley I."/>
            <person name="Horton D.L."/>
            <person name="Alikhan N.F."/>
            <person name="Baker D."/>
            <person name="Gharbi K."/>
            <person name="Hall N."/>
            <person name="Watson M."/>
            <person name="Adriaenssens E.M."/>
            <person name="Foster-Nyarko E."/>
            <person name="Jarju S."/>
            <person name="Secka A."/>
            <person name="Antonio M."/>
            <person name="Oren A."/>
            <person name="Chaudhuri R.R."/>
            <person name="La Ragione R."/>
            <person name="Hildebrand F."/>
            <person name="Pallen M.J."/>
        </authorList>
    </citation>
    <scope>NUCLEOTIDE SEQUENCE</scope>
    <source>
        <strain evidence="2">3924</strain>
    </source>
</reference>